<evidence type="ECO:0000313" key="2">
    <source>
        <dbReference type="EMBL" id="WAQ92240.1"/>
    </source>
</evidence>
<feature type="compositionally biased region" description="Polar residues" evidence="1">
    <location>
        <begin position="29"/>
        <end position="44"/>
    </location>
</feature>
<organism evidence="2 3">
    <name type="scientific">Puccinia triticina</name>
    <dbReference type="NCBI Taxonomy" id="208348"/>
    <lineage>
        <taxon>Eukaryota</taxon>
        <taxon>Fungi</taxon>
        <taxon>Dikarya</taxon>
        <taxon>Basidiomycota</taxon>
        <taxon>Pucciniomycotina</taxon>
        <taxon>Pucciniomycetes</taxon>
        <taxon>Pucciniales</taxon>
        <taxon>Pucciniaceae</taxon>
        <taxon>Puccinia</taxon>
    </lineage>
</organism>
<accession>A0ABY7D899</accession>
<protein>
    <submittedName>
        <fullName evidence="2">Uncharacterized protein</fullName>
    </submittedName>
</protein>
<dbReference type="RefSeq" id="XP_053027795.1">
    <property type="nucleotide sequence ID" value="XM_053163807.1"/>
</dbReference>
<sequence length="121" mass="14248">MKAFQGLFRHTLNLKSSWRYPRTAPPPNRNSHLSAHRLISTSNAFKKEQKRPEDQVEQDPQNITGELHEKLSHHEVNCEVVKTYAEDLRHRFQELHADVAIKYEEFLQKVERAYLQPSDSV</sequence>
<evidence type="ECO:0000313" key="3">
    <source>
        <dbReference type="Proteomes" id="UP001164743"/>
    </source>
</evidence>
<evidence type="ECO:0000256" key="1">
    <source>
        <dbReference type="SAM" id="MobiDB-lite"/>
    </source>
</evidence>
<keyword evidence="3" id="KW-1185">Reference proteome</keyword>
<reference evidence="2" key="1">
    <citation type="submission" date="2022-10" db="EMBL/GenBank/DDBJ databases">
        <title>Puccinia triticina Genome sequencing and assembly.</title>
        <authorList>
            <person name="Li C."/>
        </authorList>
    </citation>
    <scope>NUCLEOTIDE SEQUENCE</scope>
    <source>
        <strain evidence="2">Pt15</strain>
    </source>
</reference>
<dbReference type="GeneID" id="77804702"/>
<feature type="region of interest" description="Disordered" evidence="1">
    <location>
        <begin position="18"/>
        <end position="61"/>
    </location>
</feature>
<proteinExistence type="predicted"/>
<dbReference type="EMBL" id="CP110436">
    <property type="protein sequence ID" value="WAQ92240.1"/>
    <property type="molecule type" value="Genomic_DNA"/>
</dbReference>
<feature type="compositionally biased region" description="Basic and acidic residues" evidence="1">
    <location>
        <begin position="45"/>
        <end position="54"/>
    </location>
</feature>
<gene>
    <name evidence="2" type="ORF">PtA15_16A146</name>
</gene>
<name>A0ABY7D899_9BASI</name>
<dbReference type="Proteomes" id="UP001164743">
    <property type="component" value="Chromosome 16A"/>
</dbReference>